<accession>I1TLM7</accession>
<evidence type="ECO:0000256" key="3">
    <source>
        <dbReference type="SAM" id="MobiDB-lite"/>
    </source>
</evidence>
<dbReference type="GO" id="GO:0009414">
    <property type="term" value="P:response to water deprivation"/>
    <property type="evidence" value="ECO:0007669"/>
    <property type="project" value="UniProtKB-ARBA"/>
</dbReference>
<feature type="compositionally biased region" description="Low complexity" evidence="3">
    <location>
        <begin position="51"/>
        <end position="69"/>
    </location>
</feature>
<protein>
    <submittedName>
        <fullName evidence="4">Dehydrin 1</fullName>
    </submittedName>
</protein>
<evidence type="ECO:0000313" key="5">
    <source>
        <dbReference type="EMBL" id="AFG16857.1"/>
    </source>
</evidence>
<evidence type="ECO:0000313" key="4">
    <source>
        <dbReference type="EMBL" id="AFG16856.1"/>
    </source>
</evidence>
<dbReference type="GO" id="GO:0009737">
    <property type="term" value="P:response to abscisic acid"/>
    <property type="evidence" value="ECO:0007669"/>
    <property type="project" value="TreeGrafter"/>
</dbReference>
<dbReference type="InterPro" id="IPR000167">
    <property type="entry name" value="Dehydrin"/>
</dbReference>
<feature type="compositionally biased region" description="Polar residues" evidence="3">
    <location>
        <begin position="11"/>
        <end position="25"/>
    </location>
</feature>
<proteinExistence type="inferred from homology"/>
<sequence length="130" mass="13976">MAYQQDPCANPTRQTGKTGDQTDQYGNPVHQTEALGAYGAGTGTGMHGGEHQQQPHQQPGVLHRSGSSSSEDDGQGGRRKKGMKEKIKERIPGMGRKDEQKHTSATSTPGQGQQQKGMMEKIKEKLPGGH</sequence>
<feature type="compositionally biased region" description="Gly residues" evidence="3">
    <location>
        <begin position="38"/>
        <end position="47"/>
    </location>
</feature>
<feature type="region of interest" description="Disordered" evidence="3">
    <location>
        <begin position="1"/>
        <end position="130"/>
    </location>
</feature>
<dbReference type="PROSITE" id="PS00823">
    <property type="entry name" value="DEHYDRIN_2"/>
    <property type="match status" value="1"/>
</dbReference>
<dbReference type="AlphaFoldDB" id="I1TLM7"/>
<feature type="compositionally biased region" description="Basic and acidic residues" evidence="3">
    <location>
        <begin position="84"/>
        <end position="102"/>
    </location>
</feature>
<feature type="compositionally biased region" description="Basic and acidic residues" evidence="3">
    <location>
        <begin position="118"/>
        <end position="130"/>
    </location>
</feature>
<dbReference type="PANTHER" id="PTHR33346">
    <property type="entry name" value="DEHYDRIN XERO 2-RELATED"/>
    <property type="match status" value="1"/>
</dbReference>
<dbReference type="Pfam" id="PF00257">
    <property type="entry name" value="Dehydrin"/>
    <property type="match status" value="1"/>
</dbReference>
<reference evidence="4" key="1">
    <citation type="submission" date="2011-04" db="EMBL/GenBank/DDBJ databases">
        <title>Phylogenetic analysis of dehydrin 1 gene in Vitis species.</title>
        <authorList>
            <person name="Yang Y."/>
            <person name="Wang Y."/>
        </authorList>
    </citation>
    <scope>NUCLEOTIDE SEQUENCE</scope>
    <source>
        <strain evidence="4">VficDHN1-SD</strain>
        <strain evidence="5">VficDHN1-W3</strain>
    </source>
</reference>
<organism evidence="4">
    <name type="scientific">Vitis ficifolia</name>
    <dbReference type="NCBI Taxonomy" id="545888"/>
    <lineage>
        <taxon>Eukaryota</taxon>
        <taxon>Viridiplantae</taxon>
        <taxon>Streptophyta</taxon>
        <taxon>Embryophyta</taxon>
        <taxon>Tracheophyta</taxon>
        <taxon>Spermatophyta</taxon>
        <taxon>Magnoliopsida</taxon>
        <taxon>eudicotyledons</taxon>
        <taxon>Gunneridae</taxon>
        <taxon>Pentapetalae</taxon>
        <taxon>rosids</taxon>
        <taxon>Vitales</taxon>
        <taxon>Vitaceae</taxon>
        <taxon>Viteae</taxon>
        <taxon>Vitis</taxon>
    </lineage>
</organism>
<dbReference type="PANTHER" id="PTHR33346:SF42">
    <property type="entry name" value="DEHYDRIN XERO 1"/>
    <property type="match status" value="1"/>
</dbReference>
<dbReference type="GO" id="GO:0005829">
    <property type="term" value="C:cytosol"/>
    <property type="evidence" value="ECO:0007669"/>
    <property type="project" value="TreeGrafter"/>
</dbReference>
<evidence type="ECO:0000256" key="2">
    <source>
        <dbReference type="RuleBase" id="RU003995"/>
    </source>
</evidence>
<dbReference type="GO" id="GO:0009631">
    <property type="term" value="P:cold acclimation"/>
    <property type="evidence" value="ECO:0007669"/>
    <property type="project" value="TreeGrafter"/>
</dbReference>
<name>I1TLM7_9ROSI</name>
<dbReference type="InterPro" id="IPR030513">
    <property type="entry name" value="Dehydrin_CS"/>
</dbReference>
<dbReference type="EMBL" id="JF896498">
    <property type="protein sequence ID" value="AFG16856.1"/>
    <property type="molecule type" value="Genomic_DNA"/>
</dbReference>
<dbReference type="EMBL" id="JF896499">
    <property type="protein sequence ID" value="AFG16857.1"/>
    <property type="molecule type" value="Genomic_DNA"/>
</dbReference>
<gene>
    <name evidence="4" type="primary">DHN1</name>
</gene>
<evidence type="ECO:0000256" key="1">
    <source>
        <dbReference type="ARBA" id="ARBA00008403"/>
    </source>
</evidence>
<comment type="similarity">
    <text evidence="1 2">Belongs to the plant dehydrin family.</text>
</comment>